<evidence type="ECO:0000313" key="1">
    <source>
        <dbReference type="EMBL" id="CAI2198906.1"/>
    </source>
</evidence>
<feature type="non-terminal residue" evidence="1">
    <location>
        <position position="1"/>
    </location>
</feature>
<sequence length="42" mass="4972">LELSRWIVYVIIPELPVERKDDKGGSVCDRKDFYIGSGFWQR</sequence>
<dbReference type="AlphaFoldDB" id="A0A9W4TBA8"/>
<proteinExistence type="predicted"/>
<evidence type="ECO:0000313" key="2">
    <source>
        <dbReference type="Proteomes" id="UP001153678"/>
    </source>
</evidence>
<dbReference type="EMBL" id="CAMKVN010019802">
    <property type="protein sequence ID" value="CAI2198906.1"/>
    <property type="molecule type" value="Genomic_DNA"/>
</dbReference>
<gene>
    <name evidence="1" type="ORF">FWILDA_LOCUS18807</name>
</gene>
<keyword evidence="2" id="KW-1185">Reference proteome</keyword>
<name>A0A9W4TBA8_9GLOM</name>
<dbReference type="Proteomes" id="UP001153678">
    <property type="component" value="Unassembled WGS sequence"/>
</dbReference>
<accession>A0A9W4TBA8</accession>
<feature type="non-terminal residue" evidence="1">
    <location>
        <position position="42"/>
    </location>
</feature>
<organism evidence="1 2">
    <name type="scientific">Funneliformis geosporum</name>
    <dbReference type="NCBI Taxonomy" id="1117311"/>
    <lineage>
        <taxon>Eukaryota</taxon>
        <taxon>Fungi</taxon>
        <taxon>Fungi incertae sedis</taxon>
        <taxon>Mucoromycota</taxon>
        <taxon>Glomeromycotina</taxon>
        <taxon>Glomeromycetes</taxon>
        <taxon>Glomerales</taxon>
        <taxon>Glomeraceae</taxon>
        <taxon>Funneliformis</taxon>
    </lineage>
</organism>
<reference evidence="1" key="1">
    <citation type="submission" date="2022-08" db="EMBL/GenBank/DDBJ databases">
        <authorList>
            <person name="Kallberg Y."/>
            <person name="Tangrot J."/>
            <person name="Rosling A."/>
        </authorList>
    </citation>
    <scope>NUCLEOTIDE SEQUENCE</scope>
    <source>
        <strain evidence="1">Wild A</strain>
    </source>
</reference>
<protein>
    <submittedName>
        <fullName evidence="1">3159_t:CDS:1</fullName>
    </submittedName>
</protein>
<comment type="caution">
    <text evidence="1">The sequence shown here is derived from an EMBL/GenBank/DDBJ whole genome shotgun (WGS) entry which is preliminary data.</text>
</comment>